<reference evidence="1 2" key="1">
    <citation type="submission" date="2016-10" db="EMBL/GenBank/DDBJ databases">
        <authorList>
            <person name="de Groot N.N."/>
        </authorList>
    </citation>
    <scope>NUCLEOTIDE SEQUENCE [LARGE SCALE GENOMIC DNA]</scope>
    <source>
        <strain evidence="1 2">DSM 21741</strain>
    </source>
</reference>
<dbReference type="STRING" id="546871.SAMN04488543_1759"/>
<organism evidence="1 2">
    <name type="scientific">Friedmanniella luteola</name>
    <dbReference type="NCBI Taxonomy" id="546871"/>
    <lineage>
        <taxon>Bacteria</taxon>
        <taxon>Bacillati</taxon>
        <taxon>Actinomycetota</taxon>
        <taxon>Actinomycetes</taxon>
        <taxon>Propionibacteriales</taxon>
        <taxon>Nocardioidaceae</taxon>
        <taxon>Friedmanniella</taxon>
    </lineage>
</organism>
<gene>
    <name evidence="1" type="ORF">SAMN04488543_1759</name>
</gene>
<name>A0A1H1SBP6_9ACTN</name>
<keyword evidence="2" id="KW-1185">Reference proteome</keyword>
<evidence type="ECO:0000313" key="2">
    <source>
        <dbReference type="Proteomes" id="UP000199092"/>
    </source>
</evidence>
<dbReference type="AlphaFoldDB" id="A0A1H1SBP6"/>
<dbReference type="Proteomes" id="UP000199092">
    <property type="component" value="Chromosome I"/>
</dbReference>
<dbReference type="EMBL" id="LT629749">
    <property type="protein sequence ID" value="SDS45397.1"/>
    <property type="molecule type" value="Genomic_DNA"/>
</dbReference>
<accession>A0A1H1SBP6</accession>
<protein>
    <submittedName>
        <fullName evidence="1">Uncharacterized protein</fullName>
    </submittedName>
</protein>
<sequence>MIDFSGQPLPRTHDDRAPVLLADLPPVDDRYHAEVRIELATLVTVADQLGAETFSLVDDEVTFARRGPGPGRRWRGRLGRPGLVPV</sequence>
<proteinExistence type="predicted"/>
<evidence type="ECO:0000313" key="1">
    <source>
        <dbReference type="EMBL" id="SDS45397.1"/>
    </source>
</evidence>
<dbReference type="RefSeq" id="WP_091412103.1">
    <property type="nucleotide sequence ID" value="NZ_LT629749.1"/>
</dbReference>